<evidence type="ECO:0000256" key="4">
    <source>
        <dbReference type="ARBA" id="ARBA00022692"/>
    </source>
</evidence>
<dbReference type="RefSeq" id="WP_232137116.1">
    <property type="nucleotide sequence ID" value="NZ_CP089507.1"/>
</dbReference>
<dbReference type="InterPro" id="IPR000531">
    <property type="entry name" value="Beta-barrel_TonB"/>
</dbReference>
<evidence type="ECO:0000313" key="14">
    <source>
        <dbReference type="Proteomes" id="UP001430360"/>
    </source>
</evidence>
<evidence type="ECO:0000256" key="1">
    <source>
        <dbReference type="ARBA" id="ARBA00004571"/>
    </source>
</evidence>
<evidence type="ECO:0000256" key="5">
    <source>
        <dbReference type="ARBA" id="ARBA00023077"/>
    </source>
</evidence>
<keyword evidence="13" id="KW-0675">Receptor</keyword>
<keyword evidence="3 8" id="KW-1134">Transmembrane beta strand</keyword>
<comment type="caution">
    <text evidence="13">The sequence shown here is derived from an EMBL/GenBank/DDBJ whole genome shotgun (WGS) entry which is preliminary data.</text>
</comment>
<dbReference type="InterPro" id="IPR037066">
    <property type="entry name" value="Plug_dom_sf"/>
</dbReference>
<keyword evidence="6 8" id="KW-0472">Membrane</keyword>
<sequence>MKFKTTQLRDAITFALVAGATSAAGTGIALAQSEQEATTLDRIEVTGSRIRSVDAESSQPVLVLDRAAIEKQGLTSVAEVLQRISANGSNINRTFNNGGDGSATVSLRNLGASRTLVLVDGRRWVQGLGGSVDLNTIPSAMIERIEVLKDGASSIYGSDAIAGVVNIITRRDYEGAEARVYYGQFSQGDGERAAVEATLGAGNDRSNVVISLSRVDEKEVSAGDRAISRVPSFRRDPAGFSGFSSNGRIWNNGVDPDNVGGPGSNSIVVRPGATGTGPSDDPRYAIGQFQPFAAGQDAYNFAADNYLLTPQTRTSLYMKGRHEVTDNLTFVADALYNERRSEQQLAGFPLNGGVSNNDFMSGDSYYNPYNTLYGGDGRDVAWSHRLTEQDRVYQQNVKTFHVYAGIEGNFEFADRLFNWDVGYNFNRSDQEDAQIGDVNVLNVRAGVGPSELRDGRVVCVDAPGGNIIDGCVPFNPLSPAGGVTQEMLDYLLFTAQDAFQGRSESFTANISGEIVELPGGMMGFAAGVESRKESGFDRPDAFVAAGFTSGNSRQPTSGAYDLDEIYAELLIPVLADVPLADLLEFSVASRYSDYSNFGDTTNSKAGFKWKPVESLLVRGNWAQGFRAPPISTLFGGQSDSFISFGDICSEDFSGRNAAIAANCAAAGAPAGFIQQTNAGPGFNGQTLYPFQVGGNPDVGPEESVSKTLGLVFSPSFVDGLNLSLDWWSIKIDNAITTLSTAFIVEQCYSAGDQALCGLITRRPEDFQIGNISLTPQNLSVVDVEGYDFNVSYRMPETQYGSFGFTLDTSYVSKYDQQITAASEAEKFSGRYLDRDPYWRLRGNVSLDWQLGDFGATFSSRYFSGLYEDCAFVAFCTAPDRGDFGRNKLGATTYHDVQARYNLPWDATIKAGVTNLFDKEPPVSYTTFANSFDPQYDVPGRFMYMEYIQRF</sequence>
<feature type="domain" description="TonB-dependent receptor-like beta-barrel" evidence="11">
    <location>
        <begin position="511"/>
        <end position="915"/>
    </location>
</feature>
<dbReference type="PANTHER" id="PTHR47234:SF2">
    <property type="entry name" value="TONB-DEPENDENT RECEPTOR"/>
    <property type="match status" value="1"/>
</dbReference>
<feature type="chain" id="PRO_5045286435" evidence="10">
    <location>
        <begin position="32"/>
        <end position="950"/>
    </location>
</feature>
<keyword evidence="2 8" id="KW-0813">Transport</keyword>
<dbReference type="InterPro" id="IPR012910">
    <property type="entry name" value="Plug_dom"/>
</dbReference>
<keyword evidence="14" id="KW-1185">Reference proteome</keyword>
<keyword evidence="4 8" id="KW-0812">Transmembrane</keyword>
<dbReference type="Gene3D" id="2.40.170.20">
    <property type="entry name" value="TonB-dependent receptor, beta-barrel domain"/>
    <property type="match status" value="2"/>
</dbReference>
<gene>
    <name evidence="13" type="ORF">LTT95_13600</name>
</gene>
<protein>
    <submittedName>
        <fullName evidence="13">TonB-dependent receptor</fullName>
    </submittedName>
</protein>
<dbReference type="CDD" id="cd01347">
    <property type="entry name" value="ligand_gated_channel"/>
    <property type="match status" value="1"/>
</dbReference>
<accession>A0ABS8UFE6</accession>
<evidence type="ECO:0000259" key="11">
    <source>
        <dbReference type="Pfam" id="PF00593"/>
    </source>
</evidence>
<evidence type="ECO:0000256" key="9">
    <source>
        <dbReference type="RuleBase" id="RU003357"/>
    </source>
</evidence>
<keyword evidence="10" id="KW-0732">Signal</keyword>
<evidence type="ECO:0000313" key="13">
    <source>
        <dbReference type="EMBL" id="MCD9097974.1"/>
    </source>
</evidence>
<dbReference type="Gene3D" id="2.170.130.10">
    <property type="entry name" value="TonB-dependent receptor, plug domain"/>
    <property type="match status" value="1"/>
</dbReference>
<dbReference type="PANTHER" id="PTHR47234">
    <property type="match status" value="1"/>
</dbReference>
<dbReference type="SUPFAM" id="SSF56935">
    <property type="entry name" value="Porins"/>
    <property type="match status" value="1"/>
</dbReference>
<dbReference type="Proteomes" id="UP001430360">
    <property type="component" value="Unassembled WGS sequence"/>
</dbReference>
<dbReference type="EMBL" id="JAJQKU010000004">
    <property type="protein sequence ID" value="MCD9097974.1"/>
    <property type="molecule type" value="Genomic_DNA"/>
</dbReference>
<comment type="subcellular location">
    <subcellularLocation>
        <location evidence="1 8">Cell outer membrane</location>
        <topology evidence="1 8">Multi-pass membrane protein</topology>
    </subcellularLocation>
</comment>
<reference evidence="13" key="2">
    <citation type="journal article" date="2022" name="Syst. Appl. Microbiol.">
        <title>Physiological and genomic characterisation of Luteimonas fraxinea sp. nov., a bacterial species associated with trees tolerant to ash dieback.</title>
        <authorList>
            <person name="Ulrich K."/>
            <person name="Becker R."/>
            <person name="Behrendt U."/>
            <person name="Kube M."/>
            <person name="Schneck V."/>
            <person name="Ulrich A."/>
        </authorList>
    </citation>
    <scope>NUCLEOTIDE SEQUENCE</scope>
    <source>
        <strain evidence="13">A1P009</strain>
    </source>
</reference>
<evidence type="ECO:0000256" key="2">
    <source>
        <dbReference type="ARBA" id="ARBA00022448"/>
    </source>
</evidence>
<evidence type="ECO:0000256" key="10">
    <source>
        <dbReference type="SAM" id="SignalP"/>
    </source>
</evidence>
<feature type="signal peptide" evidence="10">
    <location>
        <begin position="1"/>
        <end position="31"/>
    </location>
</feature>
<evidence type="ECO:0000256" key="8">
    <source>
        <dbReference type="PROSITE-ProRule" id="PRU01360"/>
    </source>
</evidence>
<organism evidence="13 14">
    <name type="scientific">Luteimonas fraxinea</name>
    <dbReference type="NCBI Taxonomy" id="2901869"/>
    <lineage>
        <taxon>Bacteria</taxon>
        <taxon>Pseudomonadati</taxon>
        <taxon>Pseudomonadota</taxon>
        <taxon>Gammaproteobacteria</taxon>
        <taxon>Lysobacterales</taxon>
        <taxon>Lysobacteraceae</taxon>
        <taxon>Luteimonas</taxon>
    </lineage>
</organism>
<name>A0ABS8UFE6_9GAMM</name>
<dbReference type="InterPro" id="IPR039426">
    <property type="entry name" value="TonB-dep_rcpt-like"/>
</dbReference>
<dbReference type="Pfam" id="PF00593">
    <property type="entry name" value="TonB_dep_Rec_b-barrel"/>
    <property type="match status" value="1"/>
</dbReference>
<evidence type="ECO:0000256" key="7">
    <source>
        <dbReference type="ARBA" id="ARBA00023237"/>
    </source>
</evidence>
<dbReference type="InterPro" id="IPR036942">
    <property type="entry name" value="Beta-barrel_TonB_sf"/>
</dbReference>
<evidence type="ECO:0000256" key="3">
    <source>
        <dbReference type="ARBA" id="ARBA00022452"/>
    </source>
</evidence>
<proteinExistence type="inferred from homology"/>
<evidence type="ECO:0000259" key="12">
    <source>
        <dbReference type="Pfam" id="PF07715"/>
    </source>
</evidence>
<dbReference type="PROSITE" id="PS52016">
    <property type="entry name" value="TONB_DEPENDENT_REC_3"/>
    <property type="match status" value="1"/>
</dbReference>
<keyword evidence="5 9" id="KW-0798">TonB box</keyword>
<comment type="similarity">
    <text evidence="8 9">Belongs to the TonB-dependent receptor family.</text>
</comment>
<reference evidence="13" key="1">
    <citation type="submission" date="2021-12" db="EMBL/GenBank/DDBJ databases">
        <authorList>
            <person name="Ulrich A."/>
        </authorList>
    </citation>
    <scope>NUCLEOTIDE SEQUENCE</scope>
    <source>
        <strain evidence="13">A1P009</strain>
    </source>
</reference>
<evidence type="ECO:0000256" key="6">
    <source>
        <dbReference type="ARBA" id="ARBA00023136"/>
    </source>
</evidence>
<keyword evidence="7 8" id="KW-0998">Cell outer membrane</keyword>
<feature type="domain" description="TonB-dependent receptor plug" evidence="12">
    <location>
        <begin position="56"/>
        <end position="164"/>
    </location>
</feature>
<dbReference type="Pfam" id="PF07715">
    <property type="entry name" value="Plug"/>
    <property type="match status" value="1"/>
</dbReference>